<protein>
    <submittedName>
        <fullName evidence="2">F-box domain-containing protein</fullName>
    </submittedName>
</protein>
<dbReference type="PROSITE" id="PS50181">
    <property type="entry name" value="FBOX"/>
    <property type="match status" value="1"/>
</dbReference>
<evidence type="ECO:0000313" key="3">
    <source>
        <dbReference type="Proteomes" id="UP001362999"/>
    </source>
</evidence>
<comment type="caution">
    <text evidence="2">The sequence shown here is derived from an EMBL/GenBank/DDBJ whole genome shotgun (WGS) entry which is preliminary data.</text>
</comment>
<name>A0AAW0CV62_9AGAR</name>
<proteinExistence type="predicted"/>
<evidence type="ECO:0000313" key="2">
    <source>
        <dbReference type="EMBL" id="KAK7042730.1"/>
    </source>
</evidence>
<dbReference type="EMBL" id="JAWWNJ010000013">
    <property type="protein sequence ID" value="KAK7042730.1"/>
    <property type="molecule type" value="Genomic_DNA"/>
</dbReference>
<sequence length="412" mass="46635">MPGPFDLAEMNRRLSALQHLPNPYPINLDSPPDEVLRRIFRYIQADSASSSSPQSQFVIASVTRRWREVAIKIPSLWTTIRISHDRQMAVLRDIVHRSLNQPLKIYIRLEAFRYRFFTEYLEAVDILIPHVAQWHTFSVTATNPVLHLISKRLHLLPMPMLERFELVQCDSGHIQHFGPFVFSPAAFRFLRLERTMMYAEDAPQLKGLEYIELKESSLAMLDEHKLLSIDYPSLESRTPSMGALRCLILDGSNPVTDRGLPYSPAFVPVHITTLSFARLTAPSMDRVQALSRFFGTALSAPALRSLAIEDIHGYALTMLLSVIRAQAGKKTVTRFPTLERLALVGIETTGIDDKFMSAFNGGMEELVLARLDAEPILKRLGVQRELWPALRRIELDGEVVSREGAAQYGGEC</sequence>
<gene>
    <name evidence="2" type="ORF">R3P38DRAFT_324483</name>
</gene>
<dbReference type="AlphaFoldDB" id="A0AAW0CV62"/>
<dbReference type="InterPro" id="IPR001810">
    <property type="entry name" value="F-box_dom"/>
</dbReference>
<organism evidence="2 3">
    <name type="scientific">Favolaschia claudopus</name>
    <dbReference type="NCBI Taxonomy" id="2862362"/>
    <lineage>
        <taxon>Eukaryota</taxon>
        <taxon>Fungi</taxon>
        <taxon>Dikarya</taxon>
        <taxon>Basidiomycota</taxon>
        <taxon>Agaricomycotina</taxon>
        <taxon>Agaricomycetes</taxon>
        <taxon>Agaricomycetidae</taxon>
        <taxon>Agaricales</taxon>
        <taxon>Marasmiineae</taxon>
        <taxon>Mycenaceae</taxon>
        <taxon>Favolaschia</taxon>
    </lineage>
</organism>
<accession>A0AAW0CV62</accession>
<evidence type="ECO:0000259" key="1">
    <source>
        <dbReference type="PROSITE" id="PS50181"/>
    </source>
</evidence>
<keyword evidence="3" id="KW-1185">Reference proteome</keyword>
<dbReference type="Gene3D" id="1.20.1280.50">
    <property type="match status" value="1"/>
</dbReference>
<reference evidence="2 3" key="1">
    <citation type="journal article" date="2024" name="J Genomics">
        <title>Draft genome sequencing and assembly of Favolaschia claudopus CIRM-BRFM 2984 isolated from oak limbs.</title>
        <authorList>
            <person name="Navarro D."/>
            <person name="Drula E."/>
            <person name="Chaduli D."/>
            <person name="Cazenave R."/>
            <person name="Ahrendt S."/>
            <person name="Wang J."/>
            <person name="Lipzen A."/>
            <person name="Daum C."/>
            <person name="Barry K."/>
            <person name="Grigoriev I.V."/>
            <person name="Favel A."/>
            <person name="Rosso M.N."/>
            <person name="Martin F."/>
        </authorList>
    </citation>
    <scope>NUCLEOTIDE SEQUENCE [LARGE SCALE GENOMIC DNA]</scope>
    <source>
        <strain evidence="2 3">CIRM-BRFM 2984</strain>
    </source>
</reference>
<dbReference type="Proteomes" id="UP001362999">
    <property type="component" value="Unassembled WGS sequence"/>
</dbReference>
<feature type="domain" description="F-box" evidence="1">
    <location>
        <begin position="25"/>
        <end position="80"/>
    </location>
</feature>